<evidence type="ECO:0000256" key="10">
    <source>
        <dbReference type="ARBA" id="ARBA00023002"/>
    </source>
</evidence>
<dbReference type="GO" id="GO:0008835">
    <property type="term" value="F:diaminohydroxyphosphoribosylaminopyrimidine deaminase activity"/>
    <property type="evidence" value="ECO:0007669"/>
    <property type="project" value="UniProtKB-EC"/>
</dbReference>
<evidence type="ECO:0000313" key="20">
    <source>
        <dbReference type="Proteomes" id="UP000001349"/>
    </source>
</evidence>
<dbReference type="InterPro" id="IPR002125">
    <property type="entry name" value="CMP_dCMP_dom"/>
</dbReference>
<dbReference type="UniPathway" id="UPA00275">
    <property type="reaction ID" value="UER00401"/>
</dbReference>
<evidence type="ECO:0000256" key="16">
    <source>
        <dbReference type="PIRSR" id="PIRSR006769-2"/>
    </source>
</evidence>
<proteinExistence type="inferred from homology"/>
<feature type="binding site" evidence="16">
    <location>
        <position position="224"/>
    </location>
    <ligand>
        <name>NADP(+)</name>
        <dbReference type="ChEBI" id="CHEBI:58349"/>
    </ligand>
</feature>
<dbReference type="GO" id="GO:0009231">
    <property type="term" value="P:riboflavin biosynthetic process"/>
    <property type="evidence" value="ECO:0007669"/>
    <property type="project" value="UniProtKB-UniPathway"/>
</dbReference>
<feature type="binding site" evidence="16">
    <location>
        <position position="197"/>
    </location>
    <ligand>
        <name>NADP(+)</name>
        <dbReference type="ChEBI" id="CHEBI:58349"/>
    </ligand>
</feature>
<dbReference type="Pfam" id="PF00383">
    <property type="entry name" value="dCMP_cyt_deam_1"/>
    <property type="match status" value="1"/>
</dbReference>
<keyword evidence="7 14" id="KW-0378">Hydrolase</keyword>
<keyword evidence="6 14" id="KW-0479">Metal-binding</keyword>
<dbReference type="InterPro" id="IPR011549">
    <property type="entry name" value="RibD_C"/>
</dbReference>
<evidence type="ECO:0000256" key="6">
    <source>
        <dbReference type="ARBA" id="ARBA00022723"/>
    </source>
</evidence>
<feature type="binding site" evidence="17">
    <location>
        <position position="76"/>
    </location>
    <ligand>
        <name>Zn(2+)</name>
        <dbReference type="ChEBI" id="CHEBI:29105"/>
        <note>catalytic</note>
    </ligand>
</feature>
<comment type="catalytic activity">
    <reaction evidence="12 14">
        <text>5-amino-6-(5-phospho-D-ribitylamino)uracil + NADP(+) = 5-amino-6-(5-phospho-D-ribosylamino)uracil + NADPH + H(+)</text>
        <dbReference type="Rhea" id="RHEA:17845"/>
        <dbReference type="ChEBI" id="CHEBI:15378"/>
        <dbReference type="ChEBI" id="CHEBI:57783"/>
        <dbReference type="ChEBI" id="CHEBI:58349"/>
        <dbReference type="ChEBI" id="CHEBI:58421"/>
        <dbReference type="ChEBI" id="CHEBI:58453"/>
        <dbReference type="EC" id="1.1.1.193"/>
    </reaction>
</comment>
<feature type="binding site" evidence="16">
    <location>
        <begin position="298"/>
        <end position="304"/>
    </location>
    <ligand>
        <name>NADP(+)</name>
        <dbReference type="ChEBI" id="CHEBI:58349"/>
    </ligand>
</feature>
<evidence type="ECO:0000256" key="4">
    <source>
        <dbReference type="ARBA" id="ARBA00005259"/>
    </source>
</evidence>
<evidence type="ECO:0000256" key="7">
    <source>
        <dbReference type="ARBA" id="ARBA00022801"/>
    </source>
</evidence>
<feature type="binding site" evidence="16">
    <location>
        <position position="185"/>
    </location>
    <ligand>
        <name>substrate</name>
    </ligand>
</feature>
<evidence type="ECO:0000256" key="11">
    <source>
        <dbReference type="ARBA" id="ARBA00023268"/>
    </source>
</evidence>
<dbReference type="EC" id="3.5.4.26" evidence="14"/>
<dbReference type="PANTHER" id="PTHR38011:SF7">
    <property type="entry name" value="2,5-DIAMINO-6-RIBOSYLAMINO-4(3H)-PYRIMIDINONE 5'-PHOSPHATE REDUCTASE"/>
    <property type="match status" value="1"/>
</dbReference>
<evidence type="ECO:0000256" key="12">
    <source>
        <dbReference type="ARBA" id="ARBA00049861"/>
    </source>
</evidence>
<dbReference type="InterPro" id="IPR050765">
    <property type="entry name" value="Riboflavin_Biosynth_HTPR"/>
</dbReference>
<dbReference type="OrthoDB" id="9800865at2"/>
<feature type="binding site" evidence="16">
    <location>
        <position position="296"/>
    </location>
    <ligand>
        <name>substrate</name>
    </ligand>
</feature>
<dbReference type="InterPro" id="IPR002734">
    <property type="entry name" value="RibDG_C"/>
</dbReference>
<feature type="binding site" evidence="16">
    <location>
        <position position="201"/>
    </location>
    <ligand>
        <name>NADP(+)</name>
        <dbReference type="ChEBI" id="CHEBI:58349"/>
    </ligand>
</feature>
<comment type="function">
    <text evidence="1 14">Converts 2,5-diamino-6-(ribosylamino)-4(3h)-pyrimidinone 5'-phosphate into 5-amino-6-(ribosylamino)-2,4(1h,3h)-pyrimidinedione 5'-phosphate.</text>
</comment>
<dbReference type="Proteomes" id="UP000001349">
    <property type="component" value="Chromosome"/>
</dbReference>
<dbReference type="InterPro" id="IPR024072">
    <property type="entry name" value="DHFR-like_dom_sf"/>
</dbReference>
<evidence type="ECO:0000256" key="2">
    <source>
        <dbReference type="ARBA" id="ARBA00004882"/>
    </source>
</evidence>
<feature type="binding site" evidence="16">
    <location>
        <position position="169"/>
    </location>
    <ligand>
        <name>NADP(+)</name>
        <dbReference type="ChEBI" id="CHEBI:58349"/>
    </ligand>
</feature>
<dbReference type="AlphaFoldDB" id="B8I3L0"/>
<feature type="binding site" evidence="16">
    <location>
        <position position="208"/>
    </location>
    <ligand>
        <name>substrate</name>
    </ligand>
</feature>
<evidence type="ECO:0000259" key="18">
    <source>
        <dbReference type="PROSITE" id="PS51747"/>
    </source>
</evidence>
<dbReference type="CDD" id="cd01284">
    <property type="entry name" value="Riboflavin_deaminase-reductase"/>
    <property type="match status" value="1"/>
</dbReference>
<dbReference type="InterPro" id="IPR016193">
    <property type="entry name" value="Cytidine_deaminase-like"/>
</dbReference>
<dbReference type="GO" id="GO:0050661">
    <property type="term" value="F:NADP binding"/>
    <property type="evidence" value="ECO:0007669"/>
    <property type="project" value="InterPro"/>
</dbReference>
<dbReference type="InterPro" id="IPR004794">
    <property type="entry name" value="Eubact_RibD"/>
</dbReference>
<evidence type="ECO:0000256" key="5">
    <source>
        <dbReference type="ARBA" id="ARBA00007417"/>
    </source>
</evidence>
<comment type="catalytic activity">
    <reaction evidence="13 14">
        <text>2,5-diamino-6-hydroxy-4-(5-phosphoribosylamino)-pyrimidine + H2O + H(+) = 5-amino-6-(5-phospho-D-ribosylamino)uracil + NH4(+)</text>
        <dbReference type="Rhea" id="RHEA:21868"/>
        <dbReference type="ChEBI" id="CHEBI:15377"/>
        <dbReference type="ChEBI" id="CHEBI:15378"/>
        <dbReference type="ChEBI" id="CHEBI:28938"/>
        <dbReference type="ChEBI" id="CHEBI:58453"/>
        <dbReference type="ChEBI" id="CHEBI:58614"/>
        <dbReference type="EC" id="3.5.4.26"/>
    </reaction>
</comment>
<dbReference type="Gene3D" id="3.40.430.10">
    <property type="entry name" value="Dihydrofolate Reductase, subunit A"/>
    <property type="match status" value="1"/>
</dbReference>
<keyword evidence="11" id="KW-0511">Multifunctional enzyme</keyword>
<feature type="binding site" evidence="16">
    <location>
        <position position="171"/>
    </location>
    <ligand>
        <name>NADP(+)</name>
        <dbReference type="ChEBI" id="CHEBI:58349"/>
    </ligand>
</feature>
<keyword evidence="8 14" id="KW-0862">Zinc</keyword>
<feature type="domain" description="CMP/dCMP-type deaminase" evidence="18">
    <location>
        <begin position="2"/>
        <end position="116"/>
    </location>
</feature>
<feature type="binding site" evidence="17">
    <location>
        <position position="85"/>
    </location>
    <ligand>
        <name>Zn(2+)</name>
        <dbReference type="ChEBI" id="CHEBI:29105"/>
        <note>catalytic</note>
    </ligand>
</feature>
<evidence type="ECO:0000256" key="1">
    <source>
        <dbReference type="ARBA" id="ARBA00002151"/>
    </source>
</evidence>
<keyword evidence="20" id="KW-1185">Reference proteome</keyword>
<evidence type="ECO:0000256" key="17">
    <source>
        <dbReference type="PIRSR" id="PIRSR006769-3"/>
    </source>
</evidence>
<dbReference type="PIRSF" id="PIRSF006769">
    <property type="entry name" value="RibD"/>
    <property type="match status" value="1"/>
</dbReference>
<comment type="cofactor">
    <cofactor evidence="14 17">
        <name>Zn(2+)</name>
        <dbReference type="ChEBI" id="CHEBI:29105"/>
    </cofactor>
    <text evidence="14 17">Binds 1 zinc ion.</text>
</comment>
<reference evidence="19 20" key="1">
    <citation type="submission" date="2009-01" db="EMBL/GenBank/DDBJ databases">
        <title>Complete sequence of Clostridium cellulolyticum H10.</title>
        <authorList>
            <consortium name="US DOE Joint Genome Institute"/>
            <person name="Lucas S."/>
            <person name="Copeland A."/>
            <person name="Lapidus A."/>
            <person name="Glavina del Rio T."/>
            <person name="Dalin E."/>
            <person name="Tice H."/>
            <person name="Bruce D."/>
            <person name="Goodwin L."/>
            <person name="Pitluck S."/>
            <person name="Chertkov O."/>
            <person name="Saunders E."/>
            <person name="Brettin T."/>
            <person name="Detter J.C."/>
            <person name="Han C."/>
            <person name="Larimer F."/>
            <person name="Land M."/>
            <person name="Hauser L."/>
            <person name="Kyrpides N."/>
            <person name="Ivanova N."/>
            <person name="Zhou J."/>
            <person name="Richardson P."/>
        </authorList>
    </citation>
    <scope>NUCLEOTIDE SEQUENCE [LARGE SCALE GENOMIC DNA]</scope>
    <source>
        <strain evidence="20">ATCC 35319 / DSM 5812 / JCM 6584 / H10</strain>
    </source>
</reference>
<keyword evidence="10 14" id="KW-0560">Oxidoreductase</keyword>
<comment type="similarity">
    <text evidence="4 14">In the N-terminal section; belongs to the cytidine and deoxycytidylate deaminase family.</text>
</comment>
<evidence type="ECO:0000256" key="13">
    <source>
        <dbReference type="ARBA" id="ARBA00049886"/>
    </source>
</evidence>
<keyword evidence="9 14" id="KW-0521">NADP</keyword>
<name>B8I3L0_RUMCH</name>
<sequence length="367" mass="39848">MNIHEFYMKRTLEIAKEGWGRTNPNPLVGAVIAKNGKIISEGFHEALGCAHAEVCAFSNAPTDISGATLYVNLEPCSHYGRTPPCVKAIIDSGIKEVVVAMVDPNPKVSGKGIQMLKDANINVIVGVLEEEAKKLNEIFIHYITKRLPFVIMKTAMTLDGKIASVTGDSKWISGEYSREYVHAIRNRVSSIMVGVNTVINDNPSLTARPISGKGIDPVRIVVDSSGRIPIESRVIQSDSEAGLILATTEKIHKDKETQLLSRGVRIIKTAPKNGKVNLRELMEELYKLEIDSVLLEGGGTLNFSALEAGIVNKVMTFISPKIIGGSSAVTPVGGKGIEKMKDAIALSDIRVERFDRDVLIEGYVADK</sequence>
<dbReference type="Pfam" id="PF01872">
    <property type="entry name" value="RibD_C"/>
    <property type="match status" value="1"/>
</dbReference>
<dbReference type="SUPFAM" id="SSF53597">
    <property type="entry name" value="Dihydrofolate reductase-like"/>
    <property type="match status" value="1"/>
</dbReference>
<dbReference type="HOGENOM" id="CLU_036590_1_2_9"/>
<evidence type="ECO:0000256" key="14">
    <source>
        <dbReference type="PIRNR" id="PIRNR006769"/>
    </source>
</evidence>
<comment type="similarity">
    <text evidence="5 14">In the C-terminal section; belongs to the HTP reductase family.</text>
</comment>
<dbReference type="PROSITE" id="PS51747">
    <property type="entry name" value="CYT_DCMP_DEAMINASES_2"/>
    <property type="match status" value="1"/>
</dbReference>
<dbReference type="EMBL" id="CP001348">
    <property type="protein sequence ID" value="ACL76353.1"/>
    <property type="molecule type" value="Genomic_DNA"/>
</dbReference>
<keyword evidence="14" id="KW-0686">Riboflavin biosynthesis</keyword>
<evidence type="ECO:0000313" key="19">
    <source>
        <dbReference type="EMBL" id="ACL76353.1"/>
    </source>
</evidence>
<dbReference type="Gene3D" id="3.40.140.10">
    <property type="entry name" value="Cytidine Deaminase, domain 2"/>
    <property type="match status" value="1"/>
</dbReference>
<feature type="binding site" evidence="16">
    <location>
        <position position="205"/>
    </location>
    <ligand>
        <name>substrate</name>
    </ligand>
</feature>
<dbReference type="GO" id="GO:0046872">
    <property type="term" value="F:metal ion binding"/>
    <property type="evidence" value="ECO:0007669"/>
    <property type="project" value="UniProtKB-KW"/>
</dbReference>
<feature type="binding site" evidence="17">
    <location>
        <position position="51"/>
    </location>
    <ligand>
        <name>Zn(2+)</name>
        <dbReference type="ChEBI" id="CHEBI:29105"/>
        <note>catalytic</note>
    </ligand>
</feature>
<dbReference type="KEGG" id="cce:Ccel_2006"/>
<dbReference type="PANTHER" id="PTHR38011">
    <property type="entry name" value="DIHYDROFOLATE REDUCTASE FAMILY PROTEIN (AFU_ORTHOLOGUE AFUA_8G06820)"/>
    <property type="match status" value="1"/>
</dbReference>
<comment type="pathway">
    <text evidence="3 14">Cofactor biosynthesis; riboflavin biosynthesis; 5-amino-6-(D-ribitylamino)uracil from GTP: step 3/4.</text>
</comment>
<evidence type="ECO:0000256" key="8">
    <source>
        <dbReference type="ARBA" id="ARBA00022833"/>
    </source>
</evidence>
<evidence type="ECO:0000256" key="15">
    <source>
        <dbReference type="PIRSR" id="PIRSR006769-1"/>
    </source>
</evidence>
<dbReference type="EC" id="1.1.1.193" evidence="14"/>
<dbReference type="SUPFAM" id="SSF53927">
    <property type="entry name" value="Cytidine deaminase-like"/>
    <property type="match status" value="1"/>
</dbReference>
<dbReference type="NCBIfam" id="TIGR00326">
    <property type="entry name" value="eubact_ribD"/>
    <property type="match status" value="1"/>
</dbReference>
<dbReference type="FunFam" id="3.40.140.10:FF:000025">
    <property type="entry name" value="Riboflavin biosynthesis protein RibD"/>
    <property type="match status" value="1"/>
</dbReference>
<dbReference type="eggNOG" id="COG1985">
    <property type="taxonomic scope" value="Bacteria"/>
</dbReference>
<feature type="active site" description="Proton donor" evidence="15">
    <location>
        <position position="53"/>
    </location>
</feature>
<dbReference type="eggNOG" id="COG0117">
    <property type="taxonomic scope" value="Bacteria"/>
</dbReference>
<evidence type="ECO:0000256" key="9">
    <source>
        <dbReference type="ARBA" id="ARBA00022857"/>
    </source>
</evidence>
<dbReference type="STRING" id="394503.Ccel_2006"/>
<dbReference type="GO" id="GO:0008703">
    <property type="term" value="F:5-amino-6-(5-phosphoribosylamino)uracil reductase activity"/>
    <property type="evidence" value="ECO:0007669"/>
    <property type="project" value="UniProtKB-EC"/>
</dbReference>
<gene>
    <name evidence="19" type="ordered locus">Ccel_2006</name>
</gene>
<accession>B8I3L0</accession>
<dbReference type="NCBIfam" id="TIGR00227">
    <property type="entry name" value="ribD_Cterm"/>
    <property type="match status" value="1"/>
</dbReference>
<dbReference type="RefSeq" id="WP_015925457.1">
    <property type="nucleotide sequence ID" value="NC_011898.1"/>
</dbReference>
<feature type="binding site" evidence="16">
    <location>
        <position position="155"/>
    </location>
    <ligand>
        <name>NADP(+)</name>
        <dbReference type="ChEBI" id="CHEBI:58349"/>
    </ligand>
</feature>
<evidence type="ECO:0000256" key="3">
    <source>
        <dbReference type="ARBA" id="ARBA00004910"/>
    </source>
</evidence>
<comment type="pathway">
    <text evidence="2 14">Cofactor biosynthesis; riboflavin biosynthesis; 5-amino-6-(D-ribitylamino)uracil from GTP: step 2/4.</text>
</comment>
<organism evidence="19 20">
    <name type="scientific">Ruminiclostridium cellulolyticum (strain ATCC 35319 / DSM 5812 / JCM 6584 / H10)</name>
    <name type="common">Clostridium cellulolyticum</name>
    <dbReference type="NCBI Taxonomy" id="394503"/>
    <lineage>
        <taxon>Bacteria</taxon>
        <taxon>Bacillati</taxon>
        <taxon>Bacillota</taxon>
        <taxon>Clostridia</taxon>
        <taxon>Eubacteriales</taxon>
        <taxon>Oscillospiraceae</taxon>
        <taxon>Ruminiclostridium</taxon>
    </lineage>
</organism>
<protein>
    <recommendedName>
        <fullName evidence="14">Riboflavin biosynthesis protein RibD</fullName>
    </recommendedName>
    <domain>
        <recommendedName>
            <fullName evidence="14">Diaminohydroxyphosphoribosylaminopyrimidine deaminase</fullName>
            <shortName evidence="14">DRAP deaminase</shortName>
            <ecNumber evidence="14">3.5.4.26</ecNumber>
        </recommendedName>
        <alternativeName>
            <fullName evidence="14">Riboflavin-specific deaminase</fullName>
        </alternativeName>
    </domain>
    <domain>
        <recommendedName>
            <fullName evidence="14">5-amino-6-(5-phosphoribosylamino)uracil reductase</fullName>
            <ecNumber evidence="14">1.1.1.193</ecNumber>
        </recommendedName>
        <alternativeName>
            <fullName evidence="14">HTP reductase</fullName>
        </alternativeName>
    </domain>
</protein>